<keyword evidence="6" id="KW-1185">Reference proteome</keyword>
<gene>
    <name evidence="5" type="ORF">P153DRAFT_324595</name>
</gene>
<sequence length="201" mass="20979">MVSLDEETIDDILYFARANEASELSTLLTDLATTTKASQADILAAVIDSNSKNSPLHYAAGNGHDEIVKILLSTPSPILNATNESGNTALHWASLNGHLPSVKLLVEAGADVTIINSAGHDAVFEAEINDKNDVVDWLLGAVEALEKGVGGAGDGEIRLSAGNVEESGNVDVNGDDREKDTEEVRKGVEGMNTGSGDPKDG</sequence>
<dbReference type="InterPro" id="IPR036770">
    <property type="entry name" value="Ankyrin_rpt-contain_sf"/>
</dbReference>
<accession>A0A6A6A0J4</accession>
<proteinExistence type="predicted"/>
<reference evidence="5" key="1">
    <citation type="journal article" date="2020" name="Stud. Mycol.">
        <title>101 Dothideomycetes genomes: a test case for predicting lifestyles and emergence of pathogens.</title>
        <authorList>
            <person name="Haridas S."/>
            <person name="Albert R."/>
            <person name="Binder M."/>
            <person name="Bloem J."/>
            <person name="Labutti K."/>
            <person name="Salamov A."/>
            <person name="Andreopoulos B."/>
            <person name="Baker S."/>
            <person name="Barry K."/>
            <person name="Bills G."/>
            <person name="Bluhm B."/>
            <person name="Cannon C."/>
            <person name="Castanera R."/>
            <person name="Culley D."/>
            <person name="Daum C."/>
            <person name="Ezra D."/>
            <person name="Gonzalez J."/>
            <person name="Henrissat B."/>
            <person name="Kuo A."/>
            <person name="Liang C."/>
            <person name="Lipzen A."/>
            <person name="Lutzoni F."/>
            <person name="Magnuson J."/>
            <person name="Mondo S."/>
            <person name="Nolan M."/>
            <person name="Ohm R."/>
            <person name="Pangilinan J."/>
            <person name="Park H.-J."/>
            <person name="Ramirez L."/>
            <person name="Alfaro M."/>
            <person name="Sun H."/>
            <person name="Tritt A."/>
            <person name="Yoshinaga Y."/>
            <person name="Zwiers L.-H."/>
            <person name="Turgeon B."/>
            <person name="Goodwin S."/>
            <person name="Spatafora J."/>
            <person name="Crous P."/>
            <person name="Grigoriev I."/>
        </authorList>
    </citation>
    <scope>NUCLEOTIDE SEQUENCE</scope>
    <source>
        <strain evidence="5">CBS 119687</strain>
    </source>
</reference>
<evidence type="ECO:0000313" key="6">
    <source>
        <dbReference type="Proteomes" id="UP000799771"/>
    </source>
</evidence>
<dbReference type="InterPro" id="IPR002110">
    <property type="entry name" value="Ankyrin_rpt"/>
</dbReference>
<evidence type="ECO:0000313" key="5">
    <source>
        <dbReference type="EMBL" id="KAF2125359.1"/>
    </source>
</evidence>
<evidence type="ECO:0000256" key="3">
    <source>
        <dbReference type="PROSITE-ProRule" id="PRU00023"/>
    </source>
</evidence>
<dbReference type="GeneID" id="54405679"/>
<dbReference type="Proteomes" id="UP000799771">
    <property type="component" value="Unassembled WGS sequence"/>
</dbReference>
<dbReference type="PROSITE" id="PS50297">
    <property type="entry name" value="ANK_REP_REGION"/>
    <property type="match status" value="2"/>
</dbReference>
<dbReference type="Pfam" id="PF12796">
    <property type="entry name" value="Ank_2"/>
    <property type="match status" value="1"/>
</dbReference>
<evidence type="ECO:0000256" key="4">
    <source>
        <dbReference type="SAM" id="MobiDB-lite"/>
    </source>
</evidence>
<keyword evidence="2 3" id="KW-0040">ANK repeat</keyword>
<feature type="compositionally biased region" description="Basic and acidic residues" evidence="4">
    <location>
        <begin position="174"/>
        <end position="188"/>
    </location>
</feature>
<name>A0A6A6A0J4_9PLEO</name>
<feature type="repeat" description="ANK" evidence="3">
    <location>
        <begin position="85"/>
        <end position="117"/>
    </location>
</feature>
<dbReference type="Gene3D" id="1.25.40.20">
    <property type="entry name" value="Ankyrin repeat-containing domain"/>
    <property type="match status" value="1"/>
</dbReference>
<dbReference type="PANTHER" id="PTHR24171">
    <property type="entry name" value="ANKYRIN REPEAT DOMAIN-CONTAINING PROTEIN 39-RELATED"/>
    <property type="match status" value="1"/>
</dbReference>
<dbReference type="EMBL" id="ML977516">
    <property type="protein sequence ID" value="KAF2125359.1"/>
    <property type="molecule type" value="Genomic_DNA"/>
</dbReference>
<evidence type="ECO:0000256" key="1">
    <source>
        <dbReference type="ARBA" id="ARBA00022737"/>
    </source>
</evidence>
<evidence type="ECO:0000256" key="2">
    <source>
        <dbReference type="ARBA" id="ARBA00023043"/>
    </source>
</evidence>
<dbReference type="OrthoDB" id="10057496at2759"/>
<keyword evidence="1" id="KW-0677">Repeat</keyword>
<feature type="non-terminal residue" evidence="5">
    <location>
        <position position="1"/>
    </location>
</feature>
<feature type="repeat" description="ANK" evidence="3">
    <location>
        <begin position="51"/>
        <end position="83"/>
    </location>
</feature>
<dbReference type="SUPFAM" id="SSF48403">
    <property type="entry name" value="Ankyrin repeat"/>
    <property type="match status" value="1"/>
</dbReference>
<protein>
    <submittedName>
        <fullName evidence="5">Ankyrin</fullName>
    </submittedName>
</protein>
<dbReference type="PROSITE" id="PS50088">
    <property type="entry name" value="ANK_REPEAT"/>
    <property type="match status" value="2"/>
</dbReference>
<dbReference type="SMART" id="SM00248">
    <property type="entry name" value="ANK"/>
    <property type="match status" value="2"/>
</dbReference>
<dbReference type="RefSeq" id="XP_033519751.1">
    <property type="nucleotide sequence ID" value="XM_033665247.1"/>
</dbReference>
<feature type="region of interest" description="Disordered" evidence="4">
    <location>
        <begin position="160"/>
        <end position="201"/>
    </location>
</feature>
<dbReference type="AlphaFoldDB" id="A0A6A6A0J4"/>
<dbReference type="PRINTS" id="PR01415">
    <property type="entry name" value="ANKYRIN"/>
</dbReference>
<organism evidence="5 6">
    <name type="scientific">Dothidotthia symphoricarpi CBS 119687</name>
    <dbReference type="NCBI Taxonomy" id="1392245"/>
    <lineage>
        <taxon>Eukaryota</taxon>
        <taxon>Fungi</taxon>
        <taxon>Dikarya</taxon>
        <taxon>Ascomycota</taxon>
        <taxon>Pezizomycotina</taxon>
        <taxon>Dothideomycetes</taxon>
        <taxon>Pleosporomycetidae</taxon>
        <taxon>Pleosporales</taxon>
        <taxon>Dothidotthiaceae</taxon>
        <taxon>Dothidotthia</taxon>
    </lineage>
</organism>